<organism evidence="1">
    <name type="scientific">Darwinula stevensoni</name>
    <dbReference type="NCBI Taxonomy" id="69355"/>
    <lineage>
        <taxon>Eukaryota</taxon>
        <taxon>Metazoa</taxon>
        <taxon>Ecdysozoa</taxon>
        <taxon>Arthropoda</taxon>
        <taxon>Crustacea</taxon>
        <taxon>Oligostraca</taxon>
        <taxon>Ostracoda</taxon>
        <taxon>Podocopa</taxon>
        <taxon>Podocopida</taxon>
        <taxon>Darwinulocopina</taxon>
        <taxon>Darwinuloidea</taxon>
        <taxon>Darwinulidae</taxon>
        <taxon>Darwinula</taxon>
    </lineage>
</organism>
<dbReference type="EMBL" id="LR900411">
    <property type="protein sequence ID" value="CAD7245586.1"/>
    <property type="molecule type" value="Genomic_DNA"/>
</dbReference>
<name>A0A7R8X9V4_9CRUS</name>
<evidence type="ECO:0000313" key="1">
    <source>
        <dbReference type="EMBL" id="CAD7245586.1"/>
    </source>
</evidence>
<reference evidence="1" key="1">
    <citation type="submission" date="2020-11" db="EMBL/GenBank/DDBJ databases">
        <authorList>
            <person name="Tran Van P."/>
        </authorList>
    </citation>
    <scope>NUCLEOTIDE SEQUENCE</scope>
</reference>
<evidence type="ECO:0000313" key="2">
    <source>
        <dbReference type="Proteomes" id="UP000677054"/>
    </source>
</evidence>
<dbReference type="AlphaFoldDB" id="A0A7R8X9V4"/>
<keyword evidence="2" id="KW-1185">Reference proteome</keyword>
<protein>
    <submittedName>
        <fullName evidence="1">Uncharacterized protein</fullName>
    </submittedName>
</protein>
<sequence>MKGWLRKWFIFQPHLRVNPCWDAPPLKASMCPPLWWWRCTSSLVLSPSLVIQKNHRILLAAVFKLMSTDGLFLPLEYRVALMFSPTHLIPPPYPNMEKKLMHSLLNHLLLLLPDSATLAGTEDTMFSCKPLLPISNPATLALCWPVVWSNLQRETEIPSAYLDNVFPFEEVDARRCVHEMAALLRRGPWGYFFMFTCNDKETFRVAPLHTALEEFCGGDMELFNVELGK</sequence>
<accession>A0A7R8X9V4</accession>
<dbReference type="EMBL" id="CAJPEV010000894">
    <property type="protein sequence ID" value="CAG0889349.1"/>
    <property type="molecule type" value="Genomic_DNA"/>
</dbReference>
<dbReference type="Proteomes" id="UP000677054">
    <property type="component" value="Unassembled WGS sequence"/>
</dbReference>
<gene>
    <name evidence="1" type="ORF">DSTB1V02_LOCUS5458</name>
</gene>
<proteinExistence type="predicted"/>